<dbReference type="EMBL" id="JAHCDA010000003">
    <property type="protein sequence ID" value="MBS7812332.1"/>
    <property type="molecule type" value="Genomic_DNA"/>
</dbReference>
<evidence type="ECO:0000313" key="1">
    <source>
        <dbReference type="EMBL" id="MBS7812332.1"/>
    </source>
</evidence>
<dbReference type="InterPro" id="IPR027417">
    <property type="entry name" value="P-loop_NTPase"/>
</dbReference>
<evidence type="ECO:0008006" key="3">
    <source>
        <dbReference type="Google" id="ProtNLM"/>
    </source>
</evidence>
<dbReference type="RefSeq" id="WP_213671040.1">
    <property type="nucleotide sequence ID" value="NZ_JAHCDA010000003.1"/>
</dbReference>
<dbReference type="Gene3D" id="3.40.50.300">
    <property type="entry name" value="P-loop containing nucleotide triphosphate hydrolases"/>
    <property type="match status" value="1"/>
</dbReference>
<protein>
    <recommendedName>
        <fullName evidence="3">Deoxynucleotide monophosphate kinase</fullName>
    </recommendedName>
</protein>
<accession>A0ABS5QHC1</accession>
<organism evidence="1 2">
    <name type="scientific">Roseococcus pinisoli</name>
    <dbReference type="NCBI Taxonomy" id="2835040"/>
    <lineage>
        <taxon>Bacteria</taxon>
        <taxon>Pseudomonadati</taxon>
        <taxon>Pseudomonadota</taxon>
        <taxon>Alphaproteobacteria</taxon>
        <taxon>Acetobacterales</taxon>
        <taxon>Roseomonadaceae</taxon>
        <taxon>Roseococcus</taxon>
    </lineage>
</organism>
<dbReference type="Proteomes" id="UP000766336">
    <property type="component" value="Unassembled WGS sequence"/>
</dbReference>
<keyword evidence="2" id="KW-1185">Reference proteome</keyword>
<comment type="caution">
    <text evidence="1">The sequence shown here is derived from an EMBL/GenBank/DDBJ whole genome shotgun (WGS) entry which is preliminary data.</text>
</comment>
<reference evidence="1 2" key="1">
    <citation type="submission" date="2021-05" db="EMBL/GenBank/DDBJ databases">
        <title>Roseococcus sp. XZZS9, whole genome shotgun sequencing project.</title>
        <authorList>
            <person name="Zhao G."/>
            <person name="Shen L."/>
        </authorList>
    </citation>
    <scope>NUCLEOTIDE SEQUENCE [LARGE SCALE GENOMIC DNA]</scope>
    <source>
        <strain evidence="1 2">XZZS9</strain>
    </source>
</reference>
<proteinExistence type="predicted"/>
<dbReference type="SUPFAM" id="SSF52540">
    <property type="entry name" value="P-loop containing nucleoside triphosphate hydrolases"/>
    <property type="match status" value="1"/>
</dbReference>
<evidence type="ECO:0000313" key="2">
    <source>
        <dbReference type="Proteomes" id="UP000766336"/>
    </source>
</evidence>
<sequence length="174" mass="19889">MRIVALTGYQQTGKTEIARYLERRWGFRLVPLRAPAVAMMQALGIAEDYFSPQRQHCRCDDLPVTPAKAIETLMESWGRLCLDDRFWLSRWEARVGTLPPRANIVVDDIGRADEATAIRALGGKVWRVNHPKRHARNAREEANMDGIEEDRSVYNGKGLKELFRSIDGLILDQK</sequence>
<name>A0ABS5QHC1_9PROT</name>
<gene>
    <name evidence="1" type="ORF">KHU32_15385</name>
</gene>